<evidence type="ECO:0000256" key="1">
    <source>
        <dbReference type="ARBA" id="ARBA00003041"/>
    </source>
</evidence>
<evidence type="ECO:0000313" key="10">
    <source>
        <dbReference type="Proteomes" id="UP000461768"/>
    </source>
</evidence>
<gene>
    <name evidence="9" type="ORF">F7O84_08910</name>
</gene>
<name>A0A7V7QJF0_9FIRM</name>
<evidence type="ECO:0000256" key="5">
    <source>
        <dbReference type="ARBA" id="ARBA00022927"/>
    </source>
</evidence>
<feature type="coiled-coil region" evidence="7">
    <location>
        <begin position="80"/>
        <end position="146"/>
    </location>
</feature>
<keyword evidence="7" id="KW-0175">Coiled coil</keyword>
<dbReference type="InterPro" id="IPR051472">
    <property type="entry name" value="T3SS_Stator/FliH"/>
</dbReference>
<dbReference type="AlphaFoldDB" id="A0A7V7QJF0"/>
<dbReference type="Pfam" id="PF02108">
    <property type="entry name" value="FliH"/>
    <property type="match status" value="1"/>
</dbReference>
<evidence type="ECO:0000256" key="2">
    <source>
        <dbReference type="ARBA" id="ARBA00006602"/>
    </source>
</evidence>
<evidence type="ECO:0000256" key="7">
    <source>
        <dbReference type="SAM" id="Coils"/>
    </source>
</evidence>
<proteinExistence type="inferred from homology"/>
<dbReference type="GO" id="GO:0044781">
    <property type="term" value="P:bacterial-type flagellum organization"/>
    <property type="evidence" value="ECO:0007669"/>
    <property type="project" value="UniProtKB-KW"/>
</dbReference>
<dbReference type="InterPro" id="IPR018035">
    <property type="entry name" value="Flagellar_FliH/T3SS_HrpE"/>
</dbReference>
<dbReference type="EMBL" id="WAGX01000005">
    <property type="protein sequence ID" value="KAB1437710.1"/>
    <property type="molecule type" value="Genomic_DNA"/>
</dbReference>
<keyword evidence="4" id="KW-1005">Bacterial flagellum biogenesis</keyword>
<keyword evidence="3" id="KW-0813">Transport</keyword>
<comment type="caution">
    <text evidence="9">The sequence shown here is derived from an EMBL/GenBank/DDBJ whole genome shotgun (WGS) entry which is preliminary data.</text>
</comment>
<dbReference type="GO" id="GO:0005829">
    <property type="term" value="C:cytosol"/>
    <property type="evidence" value="ECO:0007669"/>
    <property type="project" value="TreeGrafter"/>
</dbReference>
<evidence type="ECO:0000256" key="6">
    <source>
        <dbReference type="ARBA" id="ARBA00023225"/>
    </source>
</evidence>
<evidence type="ECO:0000256" key="3">
    <source>
        <dbReference type="ARBA" id="ARBA00022448"/>
    </source>
</evidence>
<organism evidence="9 10">
    <name type="scientific">Candidatus Galacturonatibacter soehngenii</name>
    <dbReference type="NCBI Taxonomy" id="2307010"/>
    <lineage>
        <taxon>Bacteria</taxon>
        <taxon>Bacillati</taxon>
        <taxon>Bacillota</taxon>
        <taxon>Clostridia</taxon>
        <taxon>Lachnospirales</taxon>
        <taxon>Lachnospiraceae</taxon>
        <taxon>Candidatus Galacturonatibacter</taxon>
    </lineage>
</organism>
<keyword evidence="5" id="KW-0653">Protein transport</keyword>
<reference evidence="9 10" key="2">
    <citation type="submission" date="2020-02" db="EMBL/GenBank/DDBJ databases">
        <title>Candidatus Galacturonibacter soehngenii shows hetero-acetogenic catabolism of galacturonic acid but lacks a canonical carbon monoxide dehydrogenase/acetyl-CoA synthase complex.</title>
        <authorList>
            <person name="Diender M."/>
            <person name="Stouten G.R."/>
            <person name="Petersen J.F."/>
            <person name="Nielsen P.H."/>
            <person name="Dueholm M.S."/>
            <person name="Pronk J.T."/>
            <person name="Van Loosdrecht M.C.M."/>
        </authorList>
    </citation>
    <scope>NUCLEOTIDE SEQUENCE [LARGE SCALE GENOMIC DNA]</scope>
    <source>
        <strain evidence="9">GalUA</strain>
    </source>
</reference>
<accession>A0A7V7QJF0</accession>
<keyword evidence="10" id="KW-1185">Reference proteome</keyword>
<feature type="domain" description="Flagellar assembly protein FliH/Type III secretion system HrpE" evidence="8">
    <location>
        <begin position="131"/>
        <end position="255"/>
    </location>
</feature>
<evidence type="ECO:0000256" key="4">
    <source>
        <dbReference type="ARBA" id="ARBA00022795"/>
    </source>
</evidence>
<comment type="function">
    <text evidence="1">Needed for flagellar regrowth and assembly.</text>
</comment>
<comment type="similarity">
    <text evidence="2">Belongs to the FliH family.</text>
</comment>
<evidence type="ECO:0000259" key="8">
    <source>
        <dbReference type="Pfam" id="PF02108"/>
    </source>
</evidence>
<dbReference type="Proteomes" id="UP000461768">
    <property type="component" value="Unassembled WGS sequence"/>
</dbReference>
<dbReference type="PANTHER" id="PTHR34982">
    <property type="entry name" value="YOP PROTEINS TRANSLOCATION PROTEIN L"/>
    <property type="match status" value="1"/>
</dbReference>
<reference evidence="9 10" key="1">
    <citation type="submission" date="2019-09" db="EMBL/GenBank/DDBJ databases">
        <authorList>
            <person name="Valk L.C."/>
        </authorList>
    </citation>
    <scope>NUCLEOTIDE SEQUENCE [LARGE SCALE GENOMIC DNA]</scope>
    <source>
        <strain evidence="9">GalUA</strain>
    </source>
</reference>
<dbReference type="GO" id="GO:0015031">
    <property type="term" value="P:protein transport"/>
    <property type="evidence" value="ECO:0007669"/>
    <property type="project" value="UniProtKB-KW"/>
</dbReference>
<evidence type="ECO:0000313" key="9">
    <source>
        <dbReference type="EMBL" id="KAB1437710.1"/>
    </source>
</evidence>
<dbReference type="RefSeq" id="WP_192451704.1">
    <property type="nucleotide sequence ID" value="NZ_WAGX01000005.1"/>
</dbReference>
<sequence>MSNLFKYHMVQCDSDKKVIDYNELIAEKLSKLQSVANNKKQPDEGVDINGFQAGLFAREVSITEEIQEQEEIVLSPEEIIENAKLEASKLIEEANQQAELIKQEAFESANKAGYDEGYQQAITQVKKQEEQLMMQQNKMLAEYQSQLEKMEPLLVDAIITVVQNVFKIKFEDNRNLIVHLLKIALGQIESSNDIIIKVSKEDYPFLLKYKEVLSKTVTKNIQINIMEEISLTKNQCLIETDGGVFDCSLDVQLDNLSKTLRILSLS</sequence>
<dbReference type="PANTHER" id="PTHR34982:SF1">
    <property type="entry name" value="FLAGELLAR ASSEMBLY PROTEIN FLIH"/>
    <property type="match status" value="1"/>
</dbReference>
<protein>
    <recommendedName>
        <fullName evidence="8">Flagellar assembly protein FliH/Type III secretion system HrpE domain-containing protein</fullName>
    </recommendedName>
</protein>
<keyword evidence="6" id="KW-1006">Bacterial flagellum protein export</keyword>